<protein>
    <submittedName>
        <fullName evidence="1">Uncharacterized protein</fullName>
    </submittedName>
</protein>
<dbReference type="OMA" id="HNASKDI"/>
<reference evidence="1 2" key="1">
    <citation type="journal article" date="2016" name="Proc. Natl. Acad. Sci. U.S.A.">
        <title>Lipid metabolic changes in an early divergent fungus govern the establishment of a mutualistic symbiosis with endobacteria.</title>
        <authorList>
            <person name="Lastovetsky O.A."/>
            <person name="Gaspar M.L."/>
            <person name="Mondo S.J."/>
            <person name="LaButti K.M."/>
            <person name="Sandor L."/>
            <person name="Grigoriev I.V."/>
            <person name="Henry S.A."/>
            <person name="Pawlowska T.E."/>
        </authorList>
    </citation>
    <scope>NUCLEOTIDE SEQUENCE [LARGE SCALE GENOMIC DNA]</scope>
    <source>
        <strain evidence="1 2">ATCC 11559</strain>
    </source>
</reference>
<proteinExistence type="predicted"/>
<dbReference type="Proteomes" id="UP000242381">
    <property type="component" value="Unassembled WGS sequence"/>
</dbReference>
<name>A0A1X0S8L8_RHIZD</name>
<sequence>MSAIFSPPPSPPSYKRHRRSDSFLLVQEIIKEQEKQNLKSNLIRYSCPAAVNKENDSKDVIPRKSKSNHSVTFTNEPPTVFHYI</sequence>
<dbReference type="EMBL" id="KV921291">
    <property type="protein sequence ID" value="ORE20622.1"/>
    <property type="molecule type" value="Genomic_DNA"/>
</dbReference>
<gene>
    <name evidence="1" type="ORF">BCV71DRAFT_175373</name>
</gene>
<dbReference type="AlphaFoldDB" id="A0A1X0S8L8"/>
<organism evidence="1 2">
    <name type="scientific">Rhizopus microsporus</name>
    <dbReference type="NCBI Taxonomy" id="58291"/>
    <lineage>
        <taxon>Eukaryota</taxon>
        <taxon>Fungi</taxon>
        <taxon>Fungi incertae sedis</taxon>
        <taxon>Mucoromycota</taxon>
        <taxon>Mucoromycotina</taxon>
        <taxon>Mucoromycetes</taxon>
        <taxon>Mucorales</taxon>
        <taxon>Mucorineae</taxon>
        <taxon>Rhizopodaceae</taxon>
        <taxon>Rhizopus</taxon>
    </lineage>
</organism>
<accession>A0A1X0S8L8</accession>
<evidence type="ECO:0000313" key="2">
    <source>
        <dbReference type="Proteomes" id="UP000242381"/>
    </source>
</evidence>
<evidence type="ECO:0000313" key="1">
    <source>
        <dbReference type="EMBL" id="ORE20622.1"/>
    </source>
</evidence>